<dbReference type="AlphaFoldDB" id="A0A120AFX7"/>
<reference evidence="1 2" key="1">
    <citation type="journal article" date="2014" name="Genome Announc.">
        <title>Draft Genome Sequence of Lysobacter capsici AZ78, a Bacterium Antagonistic to Plant-Pathogenic Oomycetes.</title>
        <authorList>
            <person name="Puopolo G."/>
            <person name="Sonego P."/>
            <person name="Engelen K."/>
            <person name="Pertot I."/>
        </authorList>
    </citation>
    <scope>NUCLEOTIDE SEQUENCE [LARGE SCALE GENOMIC DNA]</scope>
    <source>
        <strain evidence="1 2">AZ78</strain>
    </source>
</reference>
<comment type="caution">
    <text evidence="1">The sequence shown here is derived from an EMBL/GenBank/DDBJ whole genome shotgun (WGS) entry which is preliminary data.</text>
</comment>
<gene>
    <name evidence="1" type="ORF">AZ78_1277</name>
</gene>
<name>A0A120AFX7_9GAMM</name>
<accession>A0A120AFX7</accession>
<protein>
    <submittedName>
        <fullName evidence="1">Uncharacterized protein</fullName>
    </submittedName>
</protein>
<dbReference type="RefSeq" id="WP_160329586.1">
    <property type="nucleotide sequence ID" value="NZ_JAJA02000001.1"/>
</dbReference>
<sequence>MSGYLDTLHAIREFQLETTGRADAAIEARLIEAGHIINPLYEFNDDAEETGA</sequence>
<evidence type="ECO:0000313" key="2">
    <source>
        <dbReference type="Proteomes" id="UP000023435"/>
    </source>
</evidence>
<dbReference type="Proteomes" id="UP000023435">
    <property type="component" value="Unassembled WGS sequence"/>
</dbReference>
<organism evidence="1 2">
    <name type="scientific">Lysobacter capsici AZ78</name>
    <dbReference type="NCBI Taxonomy" id="1444315"/>
    <lineage>
        <taxon>Bacteria</taxon>
        <taxon>Pseudomonadati</taxon>
        <taxon>Pseudomonadota</taxon>
        <taxon>Gammaproteobacteria</taxon>
        <taxon>Lysobacterales</taxon>
        <taxon>Lysobacteraceae</taxon>
        <taxon>Lysobacter</taxon>
    </lineage>
</organism>
<keyword evidence="2" id="KW-1185">Reference proteome</keyword>
<proteinExistence type="predicted"/>
<dbReference type="EMBL" id="JAJA02000001">
    <property type="protein sequence ID" value="KWS03728.1"/>
    <property type="molecule type" value="Genomic_DNA"/>
</dbReference>
<evidence type="ECO:0000313" key="1">
    <source>
        <dbReference type="EMBL" id="KWS03728.1"/>
    </source>
</evidence>